<dbReference type="AlphaFoldDB" id="A0A1X1XQR4"/>
<comment type="subcellular location">
    <subcellularLocation>
        <location evidence="1">Membrane</location>
    </subcellularLocation>
</comment>
<dbReference type="GO" id="GO:0016020">
    <property type="term" value="C:membrane"/>
    <property type="evidence" value="ECO:0007669"/>
    <property type="project" value="UniProtKB-SubCell"/>
</dbReference>
<comment type="caution">
    <text evidence="5">The sequence shown here is derived from an EMBL/GenBank/DDBJ whole genome shotgun (WGS) entry which is preliminary data.</text>
</comment>
<dbReference type="OrthoDB" id="4774723at2"/>
<feature type="transmembrane region" description="Helical" evidence="4">
    <location>
        <begin position="32"/>
        <end position="51"/>
    </location>
</feature>
<name>A0A1X1XQR4_9MYCO</name>
<keyword evidence="6" id="KW-1185">Reference proteome</keyword>
<proteinExistence type="predicted"/>
<keyword evidence="4" id="KW-0812">Transmembrane</keyword>
<dbReference type="Proteomes" id="UP000193487">
    <property type="component" value="Unassembled WGS sequence"/>
</dbReference>
<dbReference type="PANTHER" id="PTHR37042:SF4">
    <property type="entry name" value="OUTER MEMBRANE PROTEIN RV1973"/>
    <property type="match status" value="1"/>
</dbReference>
<dbReference type="EMBL" id="LQPE01000142">
    <property type="protein sequence ID" value="ORW01187.1"/>
    <property type="molecule type" value="Genomic_DNA"/>
</dbReference>
<evidence type="ECO:0000256" key="1">
    <source>
        <dbReference type="ARBA" id="ARBA00004370"/>
    </source>
</evidence>
<accession>A0A1X1XQR4</accession>
<reference evidence="5 6" key="1">
    <citation type="submission" date="2016-01" db="EMBL/GenBank/DDBJ databases">
        <title>The new phylogeny of the genus Mycobacterium.</title>
        <authorList>
            <person name="Tarcisio F."/>
            <person name="Conor M."/>
            <person name="Antonella G."/>
            <person name="Elisabetta G."/>
            <person name="Giulia F.S."/>
            <person name="Sara T."/>
            <person name="Anna F."/>
            <person name="Clotilde B."/>
            <person name="Roberto B."/>
            <person name="Veronica D.S."/>
            <person name="Fabio R."/>
            <person name="Monica P."/>
            <person name="Olivier J."/>
            <person name="Enrico T."/>
            <person name="Nicola S."/>
        </authorList>
    </citation>
    <scope>NUCLEOTIDE SEQUENCE [LARGE SCALE GENOMIC DNA]</scope>
    <source>
        <strain evidence="5 6">DSM 45166</strain>
    </source>
</reference>
<keyword evidence="4" id="KW-1133">Transmembrane helix</keyword>
<protein>
    <submittedName>
        <fullName evidence="5">Mammalian cell entry protein</fullName>
    </submittedName>
</protein>
<sequence length="184" mass="19798">MADDVATPGEEPVEEPQPAPAVPTKPVLRTSLLAGLIALVALAGLVGWLGFRGYQAHQADARRNLFVHAARESAVNLTTIDYQHIDADVQRILDSSTGGFHDNFSARWRPFVDLVKRGHSRLEGTVDEAGLESQAGDVGQVLVAVTVKSANPAGPQQEPQVWRMRITVQKIGDEGKISNVAFVS</sequence>
<evidence type="ECO:0000256" key="3">
    <source>
        <dbReference type="SAM" id="MobiDB-lite"/>
    </source>
</evidence>
<gene>
    <name evidence="5" type="ORF">AWC14_08690</name>
</gene>
<feature type="region of interest" description="Disordered" evidence="3">
    <location>
        <begin position="1"/>
        <end position="24"/>
    </location>
</feature>
<dbReference type="RefSeq" id="WP_052425617.1">
    <property type="nucleotide sequence ID" value="NZ_BBKA01000073.1"/>
</dbReference>
<evidence type="ECO:0000256" key="4">
    <source>
        <dbReference type="SAM" id="Phobius"/>
    </source>
</evidence>
<evidence type="ECO:0000256" key="2">
    <source>
        <dbReference type="ARBA" id="ARBA00023136"/>
    </source>
</evidence>
<organism evidence="5 6">
    <name type="scientific">Mycobacterium kyorinense</name>
    <dbReference type="NCBI Taxonomy" id="487514"/>
    <lineage>
        <taxon>Bacteria</taxon>
        <taxon>Bacillati</taxon>
        <taxon>Actinomycetota</taxon>
        <taxon>Actinomycetes</taxon>
        <taxon>Mycobacteriales</taxon>
        <taxon>Mycobacteriaceae</taxon>
        <taxon>Mycobacterium</taxon>
    </lineage>
</organism>
<evidence type="ECO:0000313" key="5">
    <source>
        <dbReference type="EMBL" id="ORW01187.1"/>
    </source>
</evidence>
<dbReference type="PANTHER" id="PTHR37042">
    <property type="entry name" value="OUTER MEMBRANE PROTEIN RV1973"/>
    <property type="match status" value="1"/>
</dbReference>
<keyword evidence="2 4" id="KW-0472">Membrane</keyword>
<evidence type="ECO:0000313" key="6">
    <source>
        <dbReference type="Proteomes" id="UP000193487"/>
    </source>
</evidence>